<name>A0A1L9R9M8_ASPWE</name>
<dbReference type="GO" id="GO:0000245">
    <property type="term" value="P:spliceosomal complex assembly"/>
    <property type="evidence" value="ECO:0007669"/>
    <property type="project" value="TreeGrafter"/>
</dbReference>
<comment type="catalytic activity">
    <reaction evidence="7">
        <text>L-threonyl-[protein] + ATP = O-phospho-L-threonyl-[protein] + ADP + H(+)</text>
        <dbReference type="Rhea" id="RHEA:46608"/>
        <dbReference type="Rhea" id="RHEA-COMP:11060"/>
        <dbReference type="Rhea" id="RHEA-COMP:11605"/>
        <dbReference type="ChEBI" id="CHEBI:15378"/>
        <dbReference type="ChEBI" id="CHEBI:30013"/>
        <dbReference type="ChEBI" id="CHEBI:30616"/>
        <dbReference type="ChEBI" id="CHEBI:61977"/>
        <dbReference type="ChEBI" id="CHEBI:456216"/>
        <dbReference type="EC" id="2.7.11.1"/>
    </reaction>
</comment>
<dbReference type="PANTHER" id="PTHR47634:SF9">
    <property type="entry name" value="PROTEIN KINASE DOMAIN-CONTAINING PROTEIN-RELATED"/>
    <property type="match status" value="1"/>
</dbReference>
<keyword evidence="5" id="KW-0418">Kinase</keyword>
<evidence type="ECO:0000256" key="6">
    <source>
        <dbReference type="ARBA" id="ARBA00022840"/>
    </source>
</evidence>
<comment type="catalytic activity">
    <reaction evidence="8">
        <text>L-seryl-[protein] + ATP = O-phospho-L-seryl-[protein] + ADP + H(+)</text>
        <dbReference type="Rhea" id="RHEA:17989"/>
        <dbReference type="Rhea" id="RHEA-COMP:9863"/>
        <dbReference type="Rhea" id="RHEA-COMP:11604"/>
        <dbReference type="ChEBI" id="CHEBI:15378"/>
        <dbReference type="ChEBI" id="CHEBI:29999"/>
        <dbReference type="ChEBI" id="CHEBI:30616"/>
        <dbReference type="ChEBI" id="CHEBI:83421"/>
        <dbReference type="ChEBI" id="CHEBI:456216"/>
        <dbReference type="EC" id="2.7.11.1"/>
    </reaction>
</comment>
<dbReference type="InterPro" id="IPR051334">
    <property type="entry name" value="SRPK"/>
</dbReference>
<dbReference type="Gene3D" id="1.10.510.10">
    <property type="entry name" value="Transferase(Phosphotransferase) domain 1"/>
    <property type="match status" value="1"/>
</dbReference>
<dbReference type="GO" id="GO:0005524">
    <property type="term" value="F:ATP binding"/>
    <property type="evidence" value="ECO:0007669"/>
    <property type="project" value="UniProtKB-KW"/>
</dbReference>
<dbReference type="GO" id="GO:0004674">
    <property type="term" value="F:protein serine/threonine kinase activity"/>
    <property type="evidence" value="ECO:0007669"/>
    <property type="project" value="UniProtKB-KW"/>
</dbReference>
<evidence type="ECO:0000256" key="3">
    <source>
        <dbReference type="ARBA" id="ARBA00022679"/>
    </source>
</evidence>
<dbReference type="AlphaFoldDB" id="A0A1L9R9M8"/>
<sequence>MHRFEKIDDGVEDVEKYRRGGYHPVQLGDVFNQRYRVIGKLAFGQFSTVWLARDQLRQGQVALKILKADASTNSNEASTLLELAESSHPGKRHVIELLDSFTHDGPNGRHLCLVLPVMVSDGQGMADAGKPHQVGCVRAIARQLVLGLDFLHSLGIVHCDLQPANIMVSLDETIYTEQLLEPPEFRPVRWLEGMERDDSAPEYLVTSQRPRGQLDDADFATLMIKIGDLGGGIRVKNALSTASRCNEWPVTPTAIAAPELVNRGIWDASIDIWALGCLVCLIFPLMQIFELATNAPLFPLQWRGLTPEEVDQGHLDRVDRILQTDASFTQHLTERLPSDFGTENIQQLSSLLLLMLQKNPKQRVSTGDLLCHPFLTI</sequence>
<proteinExistence type="predicted"/>
<evidence type="ECO:0000256" key="2">
    <source>
        <dbReference type="ARBA" id="ARBA00022527"/>
    </source>
</evidence>
<dbReference type="Proteomes" id="UP000184383">
    <property type="component" value="Unassembled WGS sequence"/>
</dbReference>
<protein>
    <recommendedName>
        <fullName evidence="1">non-specific serine/threonine protein kinase</fullName>
        <ecNumber evidence="1">2.7.11.1</ecNumber>
    </recommendedName>
</protein>
<reference evidence="11" key="1">
    <citation type="journal article" date="2017" name="Genome Biol.">
        <title>Comparative genomics reveals high biological diversity and specific adaptations in the industrially and medically important fungal genus Aspergillus.</title>
        <authorList>
            <person name="de Vries R.P."/>
            <person name="Riley R."/>
            <person name="Wiebenga A."/>
            <person name="Aguilar-Osorio G."/>
            <person name="Amillis S."/>
            <person name="Uchima C.A."/>
            <person name="Anderluh G."/>
            <person name="Asadollahi M."/>
            <person name="Askin M."/>
            <person name="Barry K."/>
            <person name="Battaglia E."/>
            <person name="Bayram O."/>
            <person name="Benocci T."/>
            <person name="Braus-Stromeyer S.A."/>
            <person name="Caldana C."/>
            <person name="Canovas D."/>
            <person name="Cerqueira G.C."/>
            <person name="Chen F."/>
            <person name="Chen W."/>
            <person name="Choi C."/>
            <person name="Clum A."/>
            <person name="Dos Santos R.A."/>
            <person name="Damasio A.R."/>
            <person name="Diallinas G."/>
            <person name="Emri T."/>
            <person name="Fekete E."/>
            <person name="Flipphi M."/>
            <person name="Freyberg S."/>
            <person name="Gallo A."/>
            <person name="Gournas C."/>
            <person name="Habgood R."/>
            <person name="Hainaut M."/>
            <person name="Harispe M.L."/>
            <person name="Henrissat B."/>
            <person name="Hilden K.S."/>
            <person name="Hope R."/>
            <person name="Hossain A."/>
            <person name="Karabika E."/>
            <person name="Karaffa L."/>
            <person name="Karanyi Z."/>
            <person name="Krasevec N."/>
            <person name="Kuo A."/>
            <person name="Kusch H."/>
            <person name="LaButti K."/>
            <person name="Lagendijk E.L."/>
            <person name="Lapidus A."/>
            <person name="Levasseur A."/>
            <person name="Lindquist E."/>
            <person name="Lipzen A."/>
            <person name="Logrieco A.F."/>
            <person name="MacCabe A."/>
            <person name="Maekelae M.R."/>
            <person name="Malavazi I."/>
            <person name="Melin P."/>
            <person name="Meyer V."/>
            <person name="Mielnichuk N."/>
            <person name="Miskei M."/>
            <person name="Molnar A.P."/>
            <person name="Mule G."/>
            <person name="Ngan C.Y."/>
            <person name="Orejas M."/>
            <person name="Orosz E."/>
            <person name="Ouedraogo J.P."/>
            <person name="Overkamp K.M."/>
            <person name="Park H.-S."/>
            <person name="Perrone G."/>
            <person name="Piumi F."/>
            <person name="Punt P.J."/>
            <person name="Ram A.F."/>
            <person name="Ramon A."/>
            <person name="Rauscher S."/>
            <person name="Record E."/>
            <person name="Riano-Pachon D.M."/>
            <person name="Robert V."/>
            <person name="Roehrig J."/>
            <person name="Ruller R."/>
            <person name="Salamov A."/>
            <person name="Salih N.S."/>
            <person name="Samson R.A."/>
            <person name="Sandor E."/>
            <person name="Sanguinetti M."/>
            <person name="Schuetze T."/>
            <person name="Sepcic K."/>
            <person name="Shelest E."/>
            <person name="Sherlock G."/>
            <person name="Sophianopoulou V."/>
            <person name="Squina F.M."/>
            <person name="Sun H."/>
            <person name="Susca A."/>
            <person name="Todd R.B."/>
            <person name="Tsang A."/>
            <person name="Unkles S.E."/>
            <person name="van de Wiele N."/>
            <person name="van Rossen-Uffink D."/>
            <person name="Oliveira J.V."/>
            <person name="Vesth T.C."/>
            <person name="Visser J."/>
            <person name="Yu J.-H."/>
            <person name="Zhou M."/>
            <person name="Andersen M.R."/>
            <person name="Archer D.B."/>
            <person name="Baker S.E."/>
            <person name="Benoit I."/>
            <person name="Brakhage A.A."/>
            <person name="Braus G.H."/>
            <person name="Fischer R."/>
            <person name="Frisvad J.C."/>
            <person name="Goldman G.H."/>
            <person name="Houbraken J."/>
            <person name="Oakley B."/>
            <person name="Pocsi I."/>
            <person name="Scazzocchio C."/>
            <person name="Seiboth B."/>
            <person name="vanKuyk P.A."/>
            <person name="Wortman J."/>
            <person name="Dyer P.S."/>
            <person name="Grigoriev I.V."/>
        </authorList>
    </citation>
    <scope>NUCLEOTIDE SEQUENCE [LARGE SCALE GENOMIC DNA]</scope>
    <source>
        <strain evidence="11">DTO 134E9</strain>
    </source>
</reference>
<accession>A0A1L9R9M8</accession>
<dbReference type="EMBL" id="KV878216">
    <property type="protein sequence ID" value="OJJ31635.1"/>
    <property type="molecule type" value="Genomic_DNA"/>
</dbReference>
<dbReference type="InterPro" id="IPR011009">
    <property type="entry name" value="Kinase-like_dom_sf"/>
</dbReference>
<feature type="domain" description="Protein kinase" evidence="9">
    <location>
        <begin position="35"/>
        <end position="375"/>
    </location>
</feature>
<keyword evidence="6" id="KW-0067">ATP-binding</keyword>
<dbReference type="PROSITE" id="PS50011">
    <property type="entry name" value="PROTEIN_KINASE_DOM"/>
    <property type="match status" value="1"/>
</dbReference>
<evidence type="ECO:0000313" key="11">
    <source>
        <dbReference type="Proteomes" id="UP000184383"/>
    </source>
</evidence>
<evidence type="ECO:0000256" key="1">
    <source>
        <dbReference type="ARBA" id="ARBA00012513"/>
    </source>
</evidence>
<dbReference type="PANTHER" id="PTHR47634">
    <property type="entry name" value="PROTEIN KINASE DOMAIN-CONTAINING PROTEIN-RELATED"/>
    <property type="match status" value="1"/>
</dbReference>
<evidence type="ECO:0000259" key="9">
    <source>
        <dbReference type="PROSITE" id="PS50011"/>
    </source>
</evidence>
<keyword evidence="2" id="KW-0723">Serine/threonine-protein kinase</keyword>
<dbReference type="Gene3D" id="3.30.200.20">
    <property type="entry name" value="Phosphorylase Kinase, domain 1"/>
    <property type="match status" value="1"/>
</dbReference>
<gene>
    <name evidence="10" type="ORF">ASPWEDRAFT_119948</name>
</gene>
<dbReference type="GO" id="GO:0050684">
    <property type="term" value="P:regulation of mRNA processing"/>
    <property type="evidence" value="ECO:0007669"/>
    <property type="project" value="TreeGrafter"/>
</dbReference>
<dbReference type="Pfam" id="PF00069">
    <property type="entry name" value="Pkinase"/>
    <property type="match status" value="2"/>
</dbReference>
<evidence type="ECO:0000256" key="5">
    <source>
        <dbReference type="ARBA" id="ARBA00022777"/>
    </source>
</evidence>
<dbReference type="STRING" id="1073089.A0A1L9R9M8"/>
<dbReference type="OrthoDB" id="5979581at2759"/>
<dbReference type="VEuPathDB" id="FungiDB:ASPWEDRAFT_119948"/>
<dbReference type="SUPFAM" id="SSF56112">
    <property type="entry name" value="Protein kinase-like (PK-like)"/>
    <property type="match status" value="1"/>
</dbReference>
<dbReference type="GO" id="GO:0005634">
    <property type="term" value="C:nucleus"/>
    <property type="evidence" value="ECO:0007669"/>
    <property type="project" value="TreeGrafter"/>
</dbReference>
<keyword evidence="4" id="KW-0547">Nucleotide-binding</keyword>
<keyword evidence="11" id="KW-1185">Reference proteome</keyword>
<keyword evidence="3" id="KW-0808">Transferase</keyword>
<organism evidence="10 11">
    <name type="scientific">Aspergillus wentii DTO 134E9</name>
    <dbReference type="NCBI Taxonomy" id="1073089"/>
    <lineage>
        <taxon>Eukaryota</taxon>
        <taxon>Fungi</taxon>
        <taxon>Dikarya</taxon>
        <taxon>Ascomycota</taxon>
        <taxon>Pezizomycotina</taxon>
        <taxon>Eurotiomycetes</taxon>
        <taxon>Eurotiomycetidae</taxon>
        <taxon>Eurotiales</taxon>
        <taxon>Aspergillaceae</taxon>
        <taxon>Aspergillus</taxon>
        <taxon>Aspergillus subgen. Cremei</taxon>
    </lineage>
</organism>
<evidence type="ECO:0000256" key="8">
    <source>
        <dbReference type="ARBA" id="ARBA00048679"/>
    </source>
</evidence>
<evidence type="ECO:0000256" key="7">
    <source>
        <dbReference type="ARBA" id="ARBA00047899"/>
    </source>
</evidence>
<dbReference type="InterPro" id="IPR000719">
    <property type="entry name" value="Prot_kinase_dom"/>
</dbReference>
<dbReference type="EC" id="2.7.11.1" evidence="1"/>
<dbReference type="RefSeq" id="XP_040685312.1">
    <property type="nucleotide sequence ID" value="XM_040828955.1"/>
</dbReference>
<dbReference type="GO" id="GO:0005737">
    <property type="term" value="C:cytoplasm"/>
    <property type="evidence" value="ECO:0007669"/>
    <property type="project" value="TreeGrafter"/>
</dbReference>
<dbReference type="GeneID" id="63744803"/>
<dbReference type="SMART" id="SM00220">
    <property type="entry name" value="S_TKc"/>
    <property type="match status" value="1"/>
</dbReference>
<evidence type="ECO:0000256" key="4">
    <source>
        <dbReference type="ARBA" id="ARBA00022741"/>
    </source>
</evidence>
<evidence type="ECO:0000313" key="10">
    <source>
        <dbReference type="EMBL" id="OJJ31635.1"/>
    </source>
</evidence>